<comment type="function">
    <text evidence="5">One of the primary rRNA binding proteins, this protein initially binds near the 5'-end of the 23S rRNA. It is important during the early stages of 50S assembly. It makes multiple contacts with different domains of the 23S rRNA in the assembled 50S subunit and ribosome.</text>
</comment>
<evidence type="ECO:0000256" key="2">
    <source>
        <dbReference type="ARBA" id="ARBA00022980"/>
    </source>
</evidence>
<proteinExistence type="inferred from homology"/>
<dbReference type="NCBIfam" id="TIGR03953">
    <property type="entry name" value="rplD_bact"/>
    <property type="match status" value="1"/>
</dbReference>
<dbReference type="SUPFAM" id="SSF52166">
    <property type="entry name" value="Ribosomal protein L4"/>
    <property type="match status" value="1"/>
</dbReference>
<evidence type="ECO:0000256" key="4">
    <source>
        <dbReference type="ARBA" id="ARBA00035244"/>
    </source>
</evidence>
<accession>A0A1G2HTZ9</accession>
<comment type="similarity">
    <text evidence="1 5">Belongs to the universal ribosomal protein uL4 family.</text>
</comment>
<evidence type="ECO:0000256" key="6">
    <source>
        <dbReference type="SAM" id="MobiDB-lite"/>
    </source>
</evidence>
<name>A0A1G2HTZ9_9BACT</name>
<feature type="compositionally biased region" description="Basic residues" evidence="6">
    <location>
        <begin position="59"/>
        <end position="76"/>
    </location>
</feature>
<evidence type="ECO:0000256" key="5">
    <source>
        <dbReference type="HAMAP-Rule" id="MF_01328"/>
    </source>
</evidence>
<keyword evidence="5" id="KW-0694">RNA-binding</keyword>
<evidence type="ECO:0000256" key="1">
    <source>
        <dbReference type="ARBA" id="ARBA00010528"/>
    </source>
</evidence>
<feature type="region of interest" description="Disordered" evidence="6">
    <location>
        <begin position="43"/>
        <end position="99"/>
    </location>
</feature>
<dbReference type="GO" id="GO:0006412">
    <property type="term" value="P:translation"/>
    <property type="evidence" value="ECO:0007669"/>
    <property type="project" value="UniProtKB-UniRule"/>
</dbReference>
<dbReference type="PANTHER" id="PTHR10746">
    <property type="entry name" value="50S RIBOSOMAL PROTEIN L4"/>
    <property type="match status" value="1"/>
</dbReference>
<sequence length="223" mass="25001">MKVAVYNQEGKEAGEIALPKDIFEVPMNADLVHQVLISQTANKRQVSAHTKNRGEVRGGGKKPWRQKGTGRARHGSTRSPIWKGGGVSGGPRNDKNYTKDIPTKMRRRALFMVLSQKAKNNLLVVMEKMEIEKPKTKLMVEMMKKLPVNNDSRLVLTSGGKNVFLSLRNIKKTGVLESRNVNVADLLNYKYLMVSKDGIKEIEKTFGGKSEARNLKLEINSKK</sequence>
<evidence type="ECO:0000313" key="8">
    <source>
        <dbReference type="Proteomes" id="UP000179183"/>
    </source>
</evidence>
<dbReference type="InterPro" id="IPR002136">
    <property type="entry name" value="Ribosomal_uL4"/>
</dbReference>
<keyword evidence="3 5" id="KW-0687">Ribonucleoprotein</keyword>
<dbReference type="GO" id="GO:0005840">
    <property type="term" value="C:ribosome"/>
    <property type="evidence" value="ECO:0007669"/>
    <property type="project" value="UniProtKB-KW"/>
</dbReference>
<dbReference type="GO" id="GO:0019843">
    <property type="term" value="F:rRNA binding"/>
    <property type="evidence" value="ECO:0007669"/>
    <property type="project" value="UniProtKB-UniRule"/>
</dbReference>
<dbReference type="Gene3D" id="3.40.1370.10">
    <property type="match status" value="1"/>
</dbReference>
<dbReference type="Pfam" id="PF00573">
    <property type="entry name" value="Ribosomal_L4"/>
    <property type="match status" value="1"/>
</dbReference>
<dbReference type="Proteomes" id="UP000179183">
    <property type="component" value="Unassembled WGS sequence"/>
</dbReference>
<dbReference type="PANTHER" id="PTHR10746:SF6">
    <property type="entry name" value="LARGE RIBOSOMAL SUBUNIT PROTEIN UL4M"/>
    <property type="match status" value="1"/>
</dbReference>
<comment type="caution">
    <text evidence="7">The sequence shown here is derived from an EMBL/GenBank/DDBJ whole genome shotgun (WGS) entry which is preliminary data.</text>
</comment>
<dbReference type="InterPro" id="IPR023574">
    <property type="entry name" value="Ribosomal_uL4_dom_sf"/>
</dbReference>
<dbReference type="GO" id="GO:1990904">
    <property type="term" value="C:ribonucleoprotein complex"/>
    <property type="evidence" value="ECO:0007669"/>
    <property type="project" value="UniProtKB-KW"/>
</dbReference>
<keyword evidence="2 5" id="KW-0689">Ribosomal protein</keyword>
<dbReference type="InterPro" id="IPR013005">
    <property type="entry name" value="Ribosomal_uL4-like"/>
</dbReference>
<gene>
    <name evidence="5" type="primary">rplD</name>
    <name evidence="7" type="ORF">A3D34_01610</name>
</gene>
<dbReference type="EMBL" id="MHOQ01000034">
    <property type="protein sequence ID" value="OGZ65947.1"/>
    <property type="molecule type" value="Genomic_DNA"/>
</dbReference>
<comment type="subunit">
    <text evidence="5">Part of the 50S ribosomal subunit.</text>
</comment>
<comment type="function">
    <text evidence="5">Forms part of the polypeptide exit tunnel.</text>
</comment>
<protein>
    <recommendedName>
        <fullName evidence="4 5">Large ribosomal subunit protein uL4</fullName>
    </recommendedName>
</protein>
<evidence type="ECO:0000256" key="3">
    <source>
        <dbReference type="ARBA" id="ARBA00023274"/>
    </source>
</evidence>
<dbReference type="AlphaFoldDB" id="A0A1G2HTZ9"/>
<organism evidence="7 8">
    <name type="scientific">Candidatus Staskawiczbacteria bacterium RIFCSPHIGHO2_02_FULL_33_16</name>
    <dbReference type="NCBI Taxonomy" id="1802204"/>
    <lineage>
        <taxon>Bacteria</taxon>
        <taxon>Candidatus Staskawicziibacteriota</taxon>
    </lineage>
</organism>
<dbReference type="GO" id="GO:0003735">
    <property type="term" value="F:structural constituent of ribosome"/>
    <property type="evidence" value="ECO:0007669"/>
    <property type="project" value="InterPro"/>
</dbReference>
<keyword evidence="5" id="KW-0699">rRNA-binding</keyword>
<evidence type="ECO:0000313" key="7">
    <source>
        <dbReference type="EMBL" id="OGZ65947.1"/>
    </source>
</evidence>
<dbReference type="HAMAP" id="MF_01328_B">
    <property type="entry name" value="Ribosomal_uL4_B"/>
    <property type="match status" value="1"/>
</dbReference>
<reference evidence="7 8" key="1">
    <citation type="journal article" date="2016" name="Nat. Commun.">
        <title>Thousands of microbial genomes shed light on interconnected biogeochemical processes in an aquifer system.</title>
        <authorList>
            <person name="Anantharaman K."/>
            <person name="Brown C.T."/>
            <person name="Hug L.A."/>
            <person name="Sharon I."/>
            <person name="Castelle C.J."/>
            <person name="Probst A.J."/>
            <person name="Thomas B.C."/>
            <person name="Singh A."/>
            <person name="Wilkins M.J."/>
            <person name="Karaoz U."/>
            <person name="Brodie E.L."/>
            <person name="Williams K.H."/>
            <person name="Hubbard S.S."/>
            <person name="Banfield J.F."/>
        </authorList>
    </citation>
    <scope>NUCLEOTIDE SEQUENCE [LARGE SCALE GENOMIC DNA]</scope>
</reference>